<evidence type="ECO:0000256" key="2">
    <source>
        <dbReference type="ARBA" id="ARBA00022723"/>
    </source>
</evidence>
<dbReference type="InterPro" id="IPR051607">
    <property type="entry name" value="Metallo-dep_hydrolases"/>
</dbReference>
<evidence type="ECO:0000256" key="1">
    <source>
        <dbReference type="ARBA" id="ARBA00001947"/>
    </source>
</evidence>
<feature type="domain" description="Formimidoylglutamate deiminase N-terminal" evidence="6">
    <location>
        <begin position="13"/>
        <end position="55"/>
    </location>
</feature>
<proteinExistence type="predicted"/>
<sequence length="458" mass="48855">MIIRSKGRCRVETIFARNAWVDGDWASNVRLTLDGMLLRSVEHDAAPQAGDERHDLVVPGMPNLHSHAFQRAMAGLTEVRGPADDSFWSWRTLMYKFALSMTPDEVEAVAAQLYMEMLEAGFSRVGEFHYLHHDRDGGHYSDIAEIGARIAAAAAQTGISLTLLPVFYAHAGFGGAAPADGQRRFINSLDSFSKLMERSREIAAGLPGTVVGVAPHSLRAVTPEELIAAAELAGDGPVHIHVAEQVKEVEDCVAWSGARPVEWLLGHAPVDRRWCAIHATHMTADETVRLARSGAVAGLCPITEANLGDGIFPLPGFTAAGGRFGVGSDSNVLISVVEELRLLEYSQRLGNRARNVAAEPGQSTGAALFSGALAGGSQALGCAAKLEPGLPADLVSLDTAAVPYLDAAQCLDAWIFAGALGPKTVWARGRRVVEDGRHIDREAISARFTAAMRALTST</sequence>
<dbReference type="PANTHER" id="PTHR11271:SF48">
    <property type="entry name" value="AMIDOHYDROLASE-RELATED DOMAIN-CONTAINING PROTEIN"/>
    <property type="match status" value="1"/>
</dbReference>
<dbReference type="EMBL" id="SSNY01000002">
    <property type="protein sequence ID" value="THF59143.1"/>
    <property type="molecule type" value="Genomic_DNA"/>
</dbReference>
<keyword evidence="8" id="KW-1185">Reference proteome</keyword>
<dbReference type="Pfam" id="PF22429">
    <property type="entry name" value="HutF_N"/>
    <property type="match status" value="1"/>
</dbReference>
<evidence type="ECO:0000313" key="7">
    <source>
        <dbReference type="EMBL" id="THF59143.1"/>
    </source>
</evidence>
<dbReference type="GO" id="GO:0050416">
    <property type="term" value="F:formimidoylglutamate deiminase activity"/>
    <property type="evidence" value="ECO:0007669"/>
    <property type="project" value="UniProtKB-EC"/>
</dbReference>
<evidence type="ECO:0000256" key="3">
    <source>
        <dbReference type="ARBA" id="ARBA00022801"/>
    </source>
</evidence>
<dbReference type="Pfam" id="PF01979">
    <property type="entry name" value="Amidohydro_1"/>
    <property type="match status" value="1"/>
</dbReference>
<reference evidence="7 8" key="1">
    <citation type="submission" date="2019-04" db="EMBL/GenBank/DDBJ databases">
        <title>Mesorhizobium composti sp. nov., isolated from compost.</title>
        <authorList>
            <person name="Lin S.-Y."/>
            <person name="Hameed A."/>
            <person name="Hsieh Y.-T."/>
            <person name="Young C.-C."/>
        </authorList>
    </citation>
    <scope>NUCLEOTIDE SEQUENCE [LARGE SCALE GENOMIC DNA]</scope>
    <source>
        <strain evidence="7 8">CC-YTH430</strain>
    </source>
</reference>
<organism evidence="7 8">
    <name type="scientific">Ollibium composti</name>
    <dbReference type="NCBI Taxonomy" id="2675109"/>
    <lineage>
        <taxon>Bacteria</taxon>
        <taxon>Pseudomonadati</taxon>
        <taxon>Pseudomonadota</taxon>
        <taxon>Alphaproteobacteria</taxon>
        <taxon>Hyphomicrobiales</taxon>
        <taxon>Phyllobacteriaceae</taxon>
        <taxon>Ollibium</taxon>
    </lineage>
</organism>
<dbReference type="InterPro" id="IPR010252">
    <property type="entry name" value="HutF"/>
</dbReference>
<gene>
    <name evidence="7" type="ORF">E6C48_05725</name>
</gene>
<dbReference type="NCBIfam" id="NF006683">
    <property type="entry name" value="PRK09229.1-4"/>
    <property type="match status" value="1"/>
</dbReference>
<dbReference type="SUPFAM" id="SSF51338">
    <property type="entry name" value="Composite domain of metallo-dependent hydrolases"/>
    <property type="match status" value="1"/>
</dbReference>
<protein>
    <submittedName>
        <fullName evidence="7">Formimidoylglutamate deiminase</fullName>
        <ecNumber evidence="7">3.5.3.13</ecNumber>
    </submittedName>
</protein>
<dbReference type="Gene3D" id="2.30.40.10">
    <property type="entry name" value="Urease, subunit C, domain 1"/>
    <property type="match status" value="1"/>
</dbReference>
<name>A0ABY2QAW3_9HYPH</name>
<dbReference type="Proteomes" id="UP000306441">
    <property type="component" value="Unassembled WGS sequence"/>
</dbReference>
<evidence type="ECO:0000259" key="6">
    <source>
        <dbReference type="Pfam" id="PF22429"/>
    </source>
</evidence>
<feature type="domain" description="Amidohydrolase-related" evidence="5">
    <location>
        <begin position="56"/>
        <end position="432"/>
    </location>
</feature>
<dbReference type="PANTHER" id="PTHR11271">
    <property type="entry name" value="GUANINE DEAMINASE"/>
    <property type="match status" value="1"/>
</dbReference>
<evidence type="ECO:0000313" key="8">
    <source>
        <dbReference type="Proteomes" id="UP000306441"/>
    </source>
</evidence>
<dbReference type="NCBIfam" id="NF006684">
    <property type="entry name" value="PRK09229.1-5"/>
    <property type="match status" value="1"/>
</dbReference>
<keyword evidence="2" id="KW-0479">Metal-binding</keyword>
<dbReference type="InterPro" id="IPR006680">
    <property type="entry name" value="Amidohydro-rel"/>
</dbReference>
<dbReference type="SUPFAM" id="SSF51556">
    <property type="entry name" value="Metallo-dependent hydrolases"/>
    <property type="match status" value="1"/>
</dbReference>
<dbReference type="EC" id="3.5.3.13" evidence="7"/>
<comment type="cofactor">
    <cofactor evidence="1">
        <name>Zn(2+)</name>
        <dbReference type="ChEBI" id="CHEBI:29105"/>
    </cofactor>
</comment>
<dbReference type="InterPro" id="IPR011059">
    <property type="entry name" value="Metal-dep_hydrolase_composite"/>
</dbReference>
<dbReference type="NCBIfam" id="NF006681">
    <property type="entry name" value="PRK09229.1-2"/>
    <property type="match status" value="1"/>
</dbReference>
<comment type="caution">
    <text evidence="7">The sequence shown here is derived from an EMBL/GenBank/DDBJ whole genome shotgun (WGS) entry which is preliminary data.</text>
</comment>
<dbReference type="Gene3D" id="3.20.20.140">
    <property type="entry name" value="Metal-dependent hydrolases"/>
    <property type="match status" value="1"/>
</dbReference>
<dbReference type="InterPro" id="IPR055156">
    <property type="entry name" value="HutF-like_N"/>
</dbReference>
<keyword evidence="4" id="KW-0862">Zinc</keyword>
<accession>A0ABY2QAW3</accession>
<dbReference type="InterPro" id="IPR032466">
    <property type="entry name" value="Metal_Hydrolase"/>
</dbReference>
<dbReference type="NCBIfam" id="TIGR02022">
    <property type="entry name" value="hutF"/>
    <property type="match status" value="1"/>
</dbReference>
<keyword evidence="3 7" id="KW-0378">Hydrolase</keyword>
<evidence type="ECO:0000256" key="4">
    <source>
        <dbReference type="ARBA" id="ARBA00022833"/>
    </source>
</evidence>
<evidence type="ECO:0000259" key="5">
    <source>
        <dbReference type="Pfam" id="PF01979"/>
    </source>
</evidence>